<feature type="domain" description="F-box" evidence="2">
    <location>
        <begin position="23"/>
        <end position="56"/>
    </location>
</feature>
<evidence type="ECO:0000256" key="1">
    <source>
        <dbReference type="SAM" id="MobiDB-lite"/>
    </source>
</evidence>
<keyword evidence="4" id="KW-1185">Reference proteome</keyword>
<evidence type="ECO:0000259" key="2">
    <source>
        <dbReference type="Pfam" id="PF12937"/>
    </source>
</evidence>
<evidence type="ECO:0000313" key="4">
    <source>
        <dbReference type="Proteomes" id="UP000070544"/>
    </source>
</evidence>
<feature type="compositionally biased region" description="Pro residues" evidence="1">
    <location>
        <begin position="182"/>
        <end position="204"/>
    </location>
</feature>
<reference evidence="3 4" key="1">
    <citation type="journal article" date="2015" name="Genome Biol. Evol.">
        <title>Phylogenomic analyses indicate that early fungi evolved digesting cell walls of algal ancestors of land plants.</title>
        <authorList>
            <person name="Chang Y."/>
            <person name="Wang S."/>
            <person name="Sekimoto S."/>
            <person name="Aerts A.L."/>
            <person name="Choi C."/>
            <person name="Clum A."/>
            <person name="LaButti K.M."/>
            <person name="Lindquist E.A."/>
            <person name="Yee Ngan C."/>
            <person name="Ohm R.A."/>
            <person name="Salamov A.A."/>
            <person name="Grigoriev I.V."/>
            <person name="Spatafora J.W."/>
            <person name="Berbee M.L."/>
        </authorList>
    </citation>
    <scope>NUCLEOTIDE SEQUENCE [LARGE SCALE GENOMIC DNA]</scope>
    <source>
        <strain evidence="3 4">JEL478</strain>
    </source>
</reference>
<dbReference type="InterPro" id="IPR036047">
    <property type="entry name" value="F-box-like_dom_sf"/>
</dbReference>
<dbReference type="InterPro" id="IPR001810">
    <property type="entry name" value="F-box_dom"/>
</dbReference>
<dbReference type="AlphaFoldDB" id="A0A139AAR8"/>
<proteinExistence type="predicted"/>
<dbReference type="SUPFAM" id="SSF81383">
    <property type="entry name" value="F-box domain"/>
    <property type="match status" value="1"/>
</dbReference>
<dbReference type="EMBL" id="KQ965773">
    <property type="protein sequence ID" value="KXS13921.1"/>
    <property type="molecule type" value="Genomic_DNA"/>
</dbReference>
<evidence type="ECO:0000313" key="3">
    <source>
        <dbReference type="EMBL" id="KXS13921.1"/>
    </source>
</evidence>
<feature type="compositionally biased region" description="Low complexity" evidence="1">
    <location>
        <begin position="140"/>
        <end position="181"/>
    </location>
</feature>
<feature type="region of interest" description="Disordered" evidence="1">
    <location>
        <begin position="140"/>
        <end position="232"/>
    </location>
</feature>
<dbReference type="OrthoDB" id="2143324at2759"/>
<feature type="compositionally biased region" description="Low complexity" evidence="1">
    <location>
        <begin position="205"/>
        <end position="224"/>
    </location>
</feature>
<protein>
    <recommendedName>
        <fullName evidence="2">F-box domain-containing protein</fullName>
    </recommendedName>
</protein>
<sequence>MDVQREHGKGRRQERAATRWDALLPNETLIHIFEGLYDLIDLLSLRCASRRFRGLAEIVLTDRLEDLVQMSHGRKKAMDQSVVELERDKGPRMSHYRTFLTGLSHQEVNELRFMRDPPHEVRVVCGCISILFGGLHHALPPSSSSSAPPSTHPTATPGAGPSSGVLTPPSSPSPHSHSHLTPSPPHYPHPPSPPYTPSPSPPSSPAHSQSHSHSTHSSTTTPAPLEQSPAQEEAAIVMSLEWPEVRKRMRSQAFKSWLVGLDRGVDRVSVANVRPVEK</sequence>
<dbReference type="Proteomes" id="UP000070544">
    <property type="component" value="Unassembled WGS sequence"/>
</dbReference>
<name>A0A139AAR8_GONPJ</name>
<accession>A0A139AAR8</accession>
<gene>
    <name evidence="3" type="ORF">M427DRAFT_359896</name>
</gene>
<organism evidence="3 4">
    <name type="scientific">Gonapodya prolifera (strain JEL478)</name>
    <name type="common">Monoblepharis prolifera</name>
    <dbReference type="NCBI Taxonomy" id="1344416"/>
    <lineage>
        <taxon>Eukaryota</taxon>
        <taxon>Fungi</taxon>
        <taxon>Fungi incertae sedis</taxon>
        <taxon>Chytridiomycota</taxon>
        <taxon>Chytridiomycota incertae sedis</taxon>
        <taxon>Monoblepharidomycetes</taxon>
        <taxon>Monoblepharidales</taxon>
        <taxon>Gonapodyaceae</taxon>
        <taxon>Gonapodya</taxon>
    </lineage>
</organism>
<dbReference type="Pfam" id="PF12937">
    <property type="entry name" value="F-box-like"/>
    <property type="match status" value="1"/>
</dbReference>